<dbReference type="GO" id="GO:0008800">
    <property type="term" value="F:beta-lactamase activity"/>
    <property type="evidence" value="ECO:0007669"/>
    <property type="project" value="InterPro"/>
</dbReference>
<dbReference type="PANTHER" id="PTHR35333">
    <property type="entry name" value="BETA-LACTAMASE"/>
    <property type="match status" value="1"/>
</dbReference>
<evidence type="ECO:0000313" key="3">
    <source>
        <dbReference type="EMBL" id="AII06296.1"/>
    </source>
</evidence>
<feature type="signal peptide" evidence="1">
    <location>
        <begin position="1"/>
        <end position="22"/>
    </location>
</feature>
<dbReference type="Pfam" id="PF13354">
    <property type="entry name" value="Beta-lactamase2"/>
    <property type="match status" value="1"/>
</dbReference>
<protein>
    <submittedName>
        <fullName evidence="3">Beta lactamase</fullName>
    </submittedName>
</protein>
<gene>
    <name evidence="3" type="ORF">EP51_17440</name>
</gene>
<dbReference type="GO" id="GO:0046677">
    <property type="term" value="P:response to antibiotic"/>
    <property type="evidence" value="ECO:0007669"/>
    <property type="project" value="InterPro"/>
</dbReference>
<evidence type="ECO:0000259" key="2">
    <source>
        <dbReference type="Pfam" id="PF13354"/>
    </source>
</evidence>
<feature type="domain" description="Beta-lactamase class A catalytic" evidence="2">
    <location>
        <begin position="68"/>
        <end position="268"/>
    </location>
</feature>
<dbReference type="InterPro" id="IPR045155">
    <property type="entry name" value="Beta-lactam_cat"/>
</dbReference>
<proteinExistence type="predicted"/>
<dbReference type="Proteomes" id="UP000028488">
    <property type="component" value="Chromosome"/>
</dbReference>
<evidence type="ECO:0000313" key="4">
    <source>
        <dbReference type="Proteomes" id="UP000028488"/>
    </source>
</evidence>
<sequence length="362" mass="37591">MTRKLGTITAAVAVAVSLGACSTDDGAASSSEQAAPPAVCAPLPPADITTASGWVGYVGSRPDDVAFVVDDGRGRTVEHRAADTVPLASAIKVVHLAAYARAVASGELDPAEPVPLSEWERWYLPNTDGGAHPKALQRLGVTDPDATVPLEQMVTAMIQESDNAVPDYLRDRLGDAALADAAAQGGWDDLEVPTLLGSTIALLDPAISRDARWDAAQRYAHDGAYREQVMRMAPGDDFPAVTARVQESGVTGSAAGLASLHRAIATGDFGPGSDVAREHLEWQPAPPGLDGLGFKGGNLPGVVTEAMTIRRSDGTVATAVLLTSHLSSEDYLNVIGGNFAHQQLLLEAMTDPDTASQLSCAV</sequence>
<dbReference type="EMBL" id="CP008947">
    <property type="protein sequence ID" value="AII06296.1"/>
    <property type="molecule type" value="Genomic_DNA"/>
</dbReference>
<dbReference type="Gene3D" id="3.40.710.10">
    <property type="entry name" value="DD-peptidase/beta-lactamase superfamily"/>
    <property type="match status" value="1"/>
</dbReference>
<dbReference type="eggNOG" id="COG2367">
    <property type="taxonomic scope" value="Bacteria"/>
</dbReference>
<keyword evidence="1" id="KW-0732">Signal</keyword>
<dbReference type="PANTHER" id="PTHR35333:SF3">
    <property type="entry name" value="BETA-LACTAMASE-TYPE TRANSPEPTIDASE FOLD CONTAINING PROTEIN"/>
    <property type="match status" value="1"/>
</dbReference>
<organism evidence="3 4">
    <name type="scientific">Rhodococcus opacus</name>
    <name type="common">Nocardia opaca</name>
    <dbReference type="NCBI Taxonomy" id="37919"/>
    <lineage>
        <taxon>Bacteria</taxon>
        <taxon>Bacillati</taxon>
        <taxon>Actinomycetota</taxon>
        <taxon>Actinomycetes</taxon>
        <taxon>Mycobacteriales</taxon>
        <taxon>Nocardiaceae</taxon>
        <taxon>Rhodococcus</taxon>
    </lineage>
</organism>
<dbReference type="InterPro" id="IPR000871">
    <property type="entry name" value="Beta-lactam_class-A"/>
</dbReference>
<dbReference type="InterPro" id="IPR012338">
    <property type="entry name" value="Beta-lactam/transpept-like"/>
</dbReference>
<evidence type="ECO:0000256" key="1">
    <source>
        <dbReference type="SAM" id="SignalP"/>
    </source>
</evidence>
<dbReference type="RefSeq" id="WP_200887734.1">
    <property type="nucleotide sequence ID" value="NZ_CP008947.1"/>
</dbReference>
<feature type="chain" id="PRO_5038915613" evidence="1">
    <location>
        <begin position="23"/>
        <end position="362"/>
    </location>
</feature>
<dbReference type="SUPFAM" id="SSF56601">
    <property type="entry name" value="beta-lactamase/transpeptidase-like"/>
    <property type="match status" value="1"/>
</dbReference>
<reference evidence="3 4" key="1">
    <citation type="submission" date="2014-07" db="EMBL/GenBank/DDBJ databases">
        <title>Genome Sequence of Rhodococcus opacus Strain R7, a Biodegrader of Mono- and Polycyclic Aromatic Hydrocarbons.</title>
        <authorList>
            <person name="Di Gennaro P."/>
            <person name="Zampolli J."/>
            <person name="Presti I."/>
            <person name="Cappelletti M."/>
            <person name="D'Ursi P."/>
            <person name="Orro A."/>
            <person name="Mezzelani A."/>
            <person name="Milanesi L."/>
        </authorList>
    </citation>
    <scope>NUCLEOTIDE SEQUENCE [LARGE SCALE GENOMIC DNA]</scope>
    <source>
        <strain evidence="3 4">R7</strain>
    </source>
</reference>
<dbReference type="AlphaFoldDB" id="A0A076EKQ2"/>
<accession>A0A076EKQ2</accession>
<dbReference type="PROSITE" id="PS51257">
    <property type="entry name" value="PROKAR_LIPOPROTEIN"/>
    <property type="match status" value="1"/>
</dbReference>
<dbReference type="GO" id="GO:0030655">
    <property type="term" value="P:beta-lactam antibiotic catabolic process"/>
    <property type="evidence" value="ECO:0007669"/>
    <property type="project" value="InterPro"/>
</dbReference>
<name>A0A076EKQ2_RHOOP</name>